<dbReference type="AlphaFoldDB" id="A0A9Q4GS43"/>
<evidence type="ECO:0000256" key="1">
    <source>
        <dbReference type="SAM" id="Phobius"/>
    </source>
</evidence>
<sequence length="169" mass="19984">MEQKWVCIQCGEKEIPQYAEYCEECEEKRMSRIGGWLWLPLITLFLSLGAGGYTLSEWYGLYQKNAGFIPGPVLQVMYINIAFVILTMLLVLTTLYYFFRRSRYLPKLYITFILFAIASEAIQEIVLVNLLSVRVDFDLYYPLIRLLIYAIIWISYFLVSERVKRTFIH</sequence>
<proteinExistence type="predicted"/>
<organism evidence="2 3">
    <name type="scientific">Morganella morganii</name>
    <name type="common">Proteus morganii</name>
    <dbReference type="NCBI Taxonomy" id="582"/>
    <lineage>
        <taxon>Bacteria</taxon>
        <taxon>Pseudomonadati</taxon>
        <taxon>Pseudomonadota</taxon>
        <taxon>Gammaproteobacteria</taxon>
        <taxon>Enterobacterales</taxon>
        <taxon>Morganellaceae</taxon>
        <taxon>Morganella</taxon>
    </lineage>
</organism>
<feature type="transmembrane region" description="Helical" evidence="1">
    <location>
        <begin position="108"/>
        <end position="133"/>
    </location>
</feature>
<dbReference type="Proteomes" id="UP001076655">
    <property type="component" value="Unassembled WGS sequence"/>
</dbReference>
<comment type="caution">
    <text evidence="2">The sequence shown here is derived from an EMBL/GenBank/DDBJ whole genome shotgun (WGS) entry which is preliminary data.</text>
</comment>
<protein>
    <submittedName>
        <fullName evidence="2">DUF2569 domain-containing protein</fullName>
    </submittedName>
</protein>
<dbReference type="EMBL" id="JAPNMI010000001">
    <property type="protein sequence ID" value="MCY0788445.1"/>
    <property type="molecule type" value="Genomic_DNA"/>
</dbReference>
<evidence type="ECO:0000313" key="3">
    <source>
        <dbReference type="Proteomes" id="UP001076655"/>
    </source>
</evidence>
<dbReference type="Pfam" id="PF10754">
    <property type="entry name" value="DUF2569"/>
    <property type="match status" value="1"/>
</dbReference>
<gene>
    <name evidence="2" type="ORF">N0392_01910</name>
</gene>
<accession>A0A9Q4GS43</accession>
<keyword evidence="1" id="KW-0812">Transmembrane</keyword>
<keyword evidence="1" id="KW-0472">Membrane</keyword>
<dbReference type="OrthoDB" id="9155572at2"/>
<evidence type="ECO:0000313" key="2">
    <source>
        <dbReference type="EMBL" id="MCY0788445.1"/>
    </source>
</evidence>
<dbReference type="RefSeq" id="WP_046892592.1">
    <property type="nucleotide sequence ID" value="NZ_BRRE01000001.1"/>
</dbReference>
<name>A0A9Q4GS43_MORMO</name>
<feature type="transmembrane region" description="Helical" evidence="1">
    <location>
        <begin position="139"/>
        <end position="159"/>
    </location>
</feature>
<reference evidence="2" key="1">
    <citation type="submission" date="2022-08" db="EMBL/GenBank/DDBJ databases">
        <authorList>
            <person name="Dale J.L."/>
        </authorList>
    </citation>
    <scope>NUCLEOTIDE SEQUENCE</scope>
    <source>
        <strain evidence="2">2022EL-00758</strain>
    </source>
</reference>
<dbReference type="InterPro" id="IPR019690">
    <property type="entry name" value="DUF2569"/>
</dbReference>
<feature type="transmembrane region" description="Helical" evidence="1">
    <location>
        <begin position="36"/>
        <end position="56"/>
    </location>
</feature>
<keyword evidence="1" id="KW-1133">Transmembrane helix</keyword>
<feature type="transmembrane region" description="Helical" evidence="1">
    <location>
        <begin position="76"/>
        <end position="99"/>
    </location>
</feature>